<reference evidence="2" key="1">
    <citation type="journal article" date="2023" name="Nat. Commun.">
        <title>Diploid and tetraploid genomes of Acorus and the evolution of monocots.</title>
        <authorList>
            <person name="Ma L."/>
            <person name="Liu K.W."/>
            <person name="Li Z."/>
            <person name="Hsiao Y.Y."/>
            <person name="Qi Y."/>
            <person name="Fu T."/>
            <person name="Tang G.D."/>
            <person name="Zhang D."/>
            <person name="Sun W.H."/>
            <person name="Liu D.K."/>
            <person name="Li Y."/>
            <person name="Chen G.Z."/>
            <person name="Liu X.D."/>
            <person name="Liao X.Y."/>
            <person name="Jiang Y.T."/>
            <person name="Yu X."/>
            <person name="Hao Y."/>
            <person name="Huang J."/>
            <person name="Zhao X.W."/>
            <person name="Ke S."/>
            <person name="Chen Y.Y."/>
            <person name="Wu W.L."/>
            <person name="Hsu J.L."/>
            <person name="Lin Y.F."/>
            <person name="Huang M.D."/>
            <person name="Li C.Y."/>
            <person name="Huang L."/>
            <person name="Wang Z.W."/>
            <person name="Zhao X."/>
            <person name="Zhong W.Y."/>
            <person name="Peng D.H."/>
            <person name="Ahmad S."/>
            <person name="Lan S."/>
            <person name="Zhang J.S."/>
            <person name="Tsai W.C."/>
            <person name="Van de Peer Y."/>
            <person name="Liu Z.J."/>
        </authorList>
    </citation>
    <scope>NUCLEOTIDE SEQUENCE</scope>
    <source>
        <strain evidence="2">CP</strain>
    </source>
</reference>
<dbReference type="AlphaFoldDB" id="A0AAV9C3S4"/>
<evidence type="ECO:0000313" key="2">
    <source>
        <dbReference type="EMBL" id="KAK1283087.1"/>
    </source>
</evidence>
<feature type="compositionally biased region" description="Basic and acidic residues" evidence="1">
    <location>
        <begin position="28"/>
        <end position="45"/>
    </location>
</feature>
<keyword evidence="3" id="KW-1185">Reference proteome</keyword>
<evidence type="ECO:0000313" key="3">
    <source>
        <dbReference type="Proteomes" id="UP001180020"/>
    </source>
</evidence>
<dbReference type="Proteomes" id="UP001180020">
    <property type="component" value="Unassembled WGS sequence"/>
</dbReference>
<dbReference type="EMBL" id="JAUJYO010000021">
    <property type="protein sequence ID" value="KAK1283087.1"/>
    <property type="molecule type" value="Genomic_DNA"/>
</dbReference>
<sequence>MRVKGRTVKLTSNKIGPPFLDGKKKIKNNKENKGPKVQEEQEKGKRSQVVKVFQVPNNSQLGQLFDGQMTEGYVIVAYFDLLDERINDGDN</sequence>
<comment type="caution">
    <text evidence="2">The sequence shown here is derived from an EMBL/GenBank/DDBJ whole genome shotgun (WGS) entry which is preliminary data.</text>
</comment>
<protein>
    <submittedName>
        <fullName evidence="2">Uncharacterized protein</fullName>
    </submittedName>
</protein>
<evidence type="ECO:0000256" key="1">
    <source>
        <dbReference type="SAM" id="MobiDB-lite"/>
    </source>
</evidence>
<feature type="region of interest" description="Disordered" evidence="1">
    <location>
        <begin position="1"/>
        <end position="45"/>
    </location>
</feature>
<name>A0AAV9C3S4_ACOCL</name>
<proteinExistence type="predicted"/>
<gene>
    <name evidence="2" type="ORF">QJS10_CPB21g00872</name>
</gene>
<reference evidence="2" key="2">
    <citation type="submission" date="2023-06" db="EMBL/GenBank/DDBJ databases">
        <authorList>
            <person name="Ma L."/>
            <person name="Liu K.-W."/>
            <person name="Li Z."/>
            <person name="Hsiao Y.-Y."/>
            <person name="Qi Y."/>
            <person name="Fu T."/>
            <person name="Tang G."/>
            <person name="Zhang D."/>
            <person name="Sun W.-H."/>
            <person name="Liu D.-K."/>
            <person name="Li Y."/>
            <person name="Chen G.-Z."/>
            <person name="Liu X.-D."/>
            <person name="Liao X.-Y."/>
            <person name="Jiang Y.-T."/>
            <person name="Yu X."/>
            <person name="Hao Y."/>
            <person name="Huang J."/>
            <person name="Zhao X.-W."/>
            <person name="Ke S."/>
            <person name="Chen Y.-Y."/>
            <person name="Wu W.-L."/>
            <person name="Hsu J.-L."/>
            <person name="Lin Y.-F."/>
            <person name="Huang M.-D."/>
            <person name="Li C.-Y."/>
            <person name="Huang L."/>
            <person name="Wang Z.-W."/>
            <person name="Zhao X."/>
            <person name="Zhong W.-Y."/>
            <person name="Peng D.-H."/>
            <person name="Ahmad S."/>
            <person name="Lan S."/>
            <person name="Zhang J.-S."/>
            <person name="Tsai W.-C."/>
            <person name="Van De Peer Y."/>
            <person name="Liu Z.-J."/>
        </authorList>
    </citation>
    <scope>NUCLEOTIDE SEQUENCE</scope>
    <source>
        <strain evidence="2">CP</strain>
        <tissue evidence="2">Leaves</tissue>
    </source>
</reference>
<accession>A0AAV9C3S4</accession>
<organism evidence="2 3">
    <name type="scientific">Acorus calamus</name>
    <name type="common">Sweet flag</name>
    <dbReference type="NCBI Taxonomy" id="4465"/>
    <lineage>
        <taxon>Eukaryota</taxon>
        <taxon>Viridiplantae</taxon>
        <taxon>Streptophyta</taxon>
        <taxon>Embryophyta</taxon>
        <taxon>Tracheophyta</taxon>
        <taxon>Spermatophyta</taxon>
        <taxon>Magnoliopsida</taxon>
        <taxon>Liliopsida</taxon>
        <taxon>Acoraceae</taxon>
        <taxon>Acorus</taxon>
    </lineage>
</organism>